<evidence type="ECO:0000313" key="1">
    <source>
        <dbReference type="EMBL" id="KAJ6034773.1"/>
    </source>
</evidence>
<sequence>MNHPRNYDLPPNFSETYKKLCRTFTERLDQQVTILSSPQPDRLQVMLEIRDLASLVGQIGYLGWVGGSDIPDRRRALPKYGYKPLKDICATISRSLDQLAVMLAVDDRNDVVVANELEEILNSLPFEKIAVQPFENI</sequence>
<gene>
    <name evidence="1" type="ORF">N7460_008948</name>
</gene>
<protein>
    <submittedName>
        <fullName evidence="1">Uncharacterized protein</fullName>
    </submittedName>
</protein>
<evidence type="ECO:0000313" key="2">
    <source>
        <dbReference type="Proteomes" id="UP001219568"/>
    </source>
</evidence>
<dbReference type="EMBL" id="JAQJZL010000010">
    <property type="protein sequence ID" value="KAJ6034773.1"/>
    <property type="molecule type" value="Genomic_DNA"/>
</dbReference>
<organism evidence="1 2">
    <name type="scientific">Penicillium canescens</name>
    <dbReference type="NCBI Taxonomy" id="5083"/>
    <lineage>
        <taxon>Eukaryota</taxon>
        <taxon>Fungi</taxon>
        <taxon>Dikarya</taxon>
        <taxon>Ascomycota</taxon>
        <taxon>Pezizomycotina</taxon>
        <taxon>Eurotiomycetes</taxon>
        <taxon>Eurotiomycetidae</taxon>
        <taxon>Eurotiales</taxon>
        <taxon>Aspergillaceae</taxon>
        <taxon>Penicillium</taxon>
    </lineage>
</organism>
<dbReference type="Proteomes" id="UP001219568">
    <property type="component" value="Unassembled WGS sequence"/>
</dbReference>
<name>A0AAD6I7D6_PENCN</name>
<keyword evidence="2" id="KW-1185">Reference proteome</keyword>
<proteinExistence type="predicted"/>
<accession>A0AAD6I7D6</accession>
<reference evidence="1" key="2">
    <citation type="submission" date="2023-01" db="EMBL/GenBank/DDBJ databases">
        <authorList>
            <person name="Petersen C."/>
        </authorList>
    </citation>
    <scope>NUCLEOTIDE SEQUENCE</scope>
    <source>
        <strain evidence="1">IBT 15450</strain>
    </source>
</reference>
<reference evidence="1" key="1">
    <citation type="journal article" date="2023" name="IMA Fungus">
        <title>Comparative genomic study of the Penicillium genus elucidates a diverse pangenome and 15 lateral gene transfer events.</title>
        <authorList>
            <person name="Petersen C."/>
            <person name="Sorensen T."/>
            <person name="Nielsen M.R."/>
            <person name="Sondergaard T.E."/>
            <person name="Sorensen J.L."/>
            <person name="Fitzpatrick D.A."/>
            <person name="Frisvad J.C."/>
            <person name="Nielsen K.L."/>
        </authorList>
    </citation>
    <scope>NUCLEOTIDE SEQUENCE</scope>
    <source>
        <strain evidence="1">IBT 15450</strain>
    </source>
</reference>
<comment type="caution">
    <text evidence="1">The sequence shown here is derived from an EMBL/GenBank/DDBJ whole genome shotgun (WGS) entry which is preliminary data.</text>
</comment>
<dbReference type="AlphaFoldDB" id="A0AAD6I7D6"/>